<feature type="non-terminal residue" evidence="1">
    <location>
        <position position="1"/>
    </location>
</feature>
<dbReference type="EMBL" id="NRSG01000295">
    <property type="protein sequence ID" value="MBK1661387.1"/>
    <property type="molecule type" value="Genomic_DNA"/>
</dbReference>
<gene>
    <name evidence="1" type="ORF">CKO45_24565</name>
</gene>
<protein>
    <recommendedName>
        <fullName evidence="3">Methyl-accepting chemotaxis protein</fullName>
    </recommendedName>
</protein>
<dbReference type="Proteomes" id="UP000697995">
    <property type="component" value="Unassembled WGS sequence"/>
</dbReference>
<reference evidence="1 2" key="1">
    <citation type="journal article" date="2020" name="Microorganisms">
        <title>Osmotic Adaptation and Compatible Solute Biosynthesis of Phototrophic Bacteria as Revealed from Genome Analyses.</title>
        <authorList>
            <person name="Imhoff J.F."/>
            <person name="Rahn T."/>
            <person name="Kunzel S."/>
            <person name="Keller A."/>
            <person name="Neulinger S.C."/>
        </authorList>
    </citation>
    <scope>NUCLEOTIDE SEQUENCE [LARGE SCALE GENOMIC DNA]</scope>
    <source>
        <strain evidence="1 2">DSM 15382</strain>
    </source>
</reference>
<name>A0ABS1D554_9PROT</name>
<evidence type="ECO:0000313" key="1">
    <source>
        <dbReference type="EMBL" id="MBK1661387.1"/>
    </source>
</evidence>
<keyword evidence="2" id="KW-1185">Reference proteome</keyword>
<comment type="caution">
    <text evidence="1">The sequence shown here is derived from an EMBL/GenBank/DDBJ whole genome shotgun (WGS) entry which is preliminary data.</text>
</comment>
<accession>A0ABS1D554</accession>
<proteinExistence type="predicted"/>
<sequence length="363" mass="37731">GEASGAVAAAVATQRDGVRSVAEGARAAAEGVGEAVAAIAAVARESDTAQRLSQDAERLSARTDARVAEMRAGMIVTLRDSLLGDGRTLPKVPVCIPARLLPADGGAPLPTTLLEVSDVGAMLRLTDAAAAAAAARCPPGRAVALGIDGIGDLPADIRQAGGTALHLRLRDTAPAAARAALASLLTRVAEADARFGAAAQQAAARIEAAFAAALAAGEITEEALFDTAYAPIPGTDPPQVMARFTTLTDRLLPPIQEPLLGFDPRVVFCAAVDRNGYLPTHNLAVSQPQRPDDPVWNAAHCRNRRIFNDRAGLAAGRNRRPLLVQSYERDMGGGRLVPMKEADAPIAVRGRHWGGLRLAFRAD</sequence>
<evidence type="ECO:0008006" key="3">
    <source>
        <dbReference type="Google" id="ProtNLM"/>
    </source>
</evidence>
<organism evidence="1 2">
    <name type="scientific">Paracraurococcus ruber</name>
    <dbReference type="NCBI Taxonomy" id="77675"/>
    <lineage>
        <taxon>Bacteria</taxon>
        <taxon>Pseudomonadati</taxon>
        <taxon>Pseudomonadota</taxon>
        <taxon>Alphaproteobacteria</taxon>
        <taxon>Acetobacterales</taxon>
        <taxon>Roseomonadaceae</taxon>
        <taxon>Paracraurococcus</taxon>
    </lineage>
</organism>
<evidence type="ECO:0000313" key="2">
    <source>
        <dbReference type="Proteomes" id="UP000697995"/>
    </source>
</evidence>